<organism evidence="2 3">
    <name type="scientific">Xanthomonas oryzae</name>
    <dbReference type="NCBI Taxonomy" id="347"/>
    <lineage>
        <taxon>Bacteria</taxon>
        <taxon>Pseudomonadati</taxon>
        <taxon>Pseudomonadota</taxon>
        <taxon>Gammaproteobacteria</taxon>
        <taxon>Lysobacterales</taxon>
        <taxon>Lysobacteraceae</taxon>
        <taxon>Xanthomonas</taxon>
    </lineage>
</organism>
<comment type="caution">
    <text evidence="2">The sequence shown here is derived from an EMBL/GenBank/DDBJ whole genome shotgun (WGS) entry which is preliminary data.</text>
</comment>
<sequence>VVFADSAAQPQDPGSAQGGGLRYHRSDATEAADSVLAIGATRRLGSGRLTVLSEDFKTRQARSAQLPLYGGGGQSLRELYEPVGMDAFASAQEADRHARLMAQAQEAQWSPWQGRSTVRTLRAGTWFTLTQAPQQGQAPLLLTRVWHAGINNLPVDVRAAVQAQLGAAPAWPDASAVAARSSWAQAEAVGYGNAFEAVDRQQPWRPVLADGTGARLNPRPTAPGYQSAIVVGADGSTSGSQEVHADALGRIRVRFHFQHAAGGAAAQDSAWLRVAQR</sequence>
<proteinExistence type="predicted"/>
<name>A0AAP0ZHB3_9XANT</name>
<dbReference type="AlphaFoldDB" id="A0AAP0ZHB3"/>
<feature type="non-terminal residue" evidence="2">
    <location>
        <position position="277"/>
    </location>
</feature>
<feature type="region of interest" description="Disordered" evidence="1">
    <location>
        <begin position="1"/>
        <end position="23"/>
    </location>
</feature>
<reference evidence="2 3" key="1">
    <citation type="submission" date="2015-07" db="EMBL/GenBank/DDBJ databases">
        <authorList>
            <consortium name="Consortium for Microbial Forensics and Genomics (microFORGE)"/>
            <person name="Knight B.M."/>
            <person name="Roberts D.P."/>
            <person name="Lin D."/>
            <person name="Hari K."/>
            <person name="Fletcher J."/>
            <person name="Melcher U."/>
            <person name="Blagden T."/>
            <person name="Winegar R.A."/>
        </authorList>
    </citation>
    <scope>NUCLEOTIDE SEQUENCE [LARGE SCALE GENOMIC DNA]</scope>
    <source>
        <strain evidence="2 3">X11-5A</strain>
    </source>
</reference>
<protein>
    <submittedName>
        <fullName evidence="2">Type IV secretion protein Rhs</fullName>
    </submittedName>
</protein>
<reference evidence="2 3" key="2">
    <citation type="submission" date="2015-09" db="EMBL/GenBank/DDBJ databases">
        <title>Draft genome sequence of Xanthomonas oryzae pv. USA str. X11-5A.</title>
        <authorList>
            <person name="Knight B.M."/>
            <person name="Roberts D.P."/>
            <person name="Lin D."/>
            <person name="Hari K."/>
            <person name="Fletcher J."/>
            <person name="Melcher U."/>
            <person name="Blagden T."/>
            <person name="Winegar R.A."/>
        </authorList>
    </citation>
    <scope>NUCLEOTIDE SEQUENCE [LARGE SCALE GENOMIC DNA]</scope>
    <source>
        <strain evidence="2 3">X11-5A</strain>
    </source>
</reference>
<feature type="non-terminal residue" evidence="2">
    <location>
        <position position="1"/>
    </location>
</feature>
<evidence type="ECO:0000256" key="1">
    <source>
        <dbReference type="SAM" id="MobiDB-lite"/>
    </source>
</evidence>
<dbReference type="Pfam" id="PF05954">
    <property type="entry name" value="Phage_GPD"/>
    <property type="match status" value="1"/>
</dbReference>
<accession>A0AAP0ZHB3</accession>
<dbReference type="InterPro" id="IPR037026">
    <property type="entry name" value="Vgr_OB-fold_dom_sf"/>
</dbReference>
<dbReference type="Gene3D" id="2.30.110.50">
    <property type="match status" value="1"/>
</dbReference>
<dbReference type="Proteomes" id="UP000036790">
    <property type="component" value="Unassembled WGS sequence"/>
</dbReference>
<dbReference type="RefSeq" id="WP_268243540.1">
    <property type="nucleotide sequence ID" value="NZ_LHUJ01000359.1"/>
</dbReference>
<evidence type="ECO:0000313" key="3">
    <source>
        <dbReference type="Proteomes" id="UP000036790"/>
    </source>
</evidence>
<dbReference type="SUPFAM" id="SSF69255">
    <property type="entry name" value="gp5 N-terminal domain-like"/>
    <property type="match status" value="1"/>
</dbReference>
<dbReference type="Gene3D" id="2.40.50.230">
    <property type="entry name" value="Gp5 N-terminal domain"/>
    <property type="match status" value="1"/>
</dbReference>
<dbReference type="SUPFAM" id="SSF69279">
    <property type="entry name" value="Phage tail proteins"/>
    <property type="match status" value="1"/>
</dbReference>
<gene>
    <name evidence="2" type="ORF">ADT25_22670</name>
</gene>
<dbReference type="EMBL" id="LHUJ01000359">
    <property type="protein sequence ID" value="KOR39366.1"/>
    <property type="molecule type" value="Genomic_DNA"/>
</dbReference>
<evidence type="ECO:0000313" key="2">
    <source>
        <dbReference type="EMBL" id="KOR39366.1"/>
    </source>
</evidence>